<dbReference type="PANTHER" id="PTHR43806:SF11">
    <property type="entry name" value="CEREVISIN-RELATED"/>
    <property type="match status" value="1"/>
</dbReference>
<dbReference type="PRINTS" id="PR00723">
    <property type="entry name" value="SUBTILISIN"/>
</dbReference>
<feature type="domain" description="Secretion system C-terminal sorting" evidence="8">
    <location>
        <begin position="917"/>
        <end position="987"/>
    </location>
</feature>
<dbReference type="InterPro" id="IPR015500">
    <property type="entry name" value="Peptidase_S8_subtilisin-rel"/>
</dbReference>
<evidence type="ECO:0000313" key="10">
    <source>
        <dbReference type="Proteomes" id="UP000673975"/>
    </source>
</evidence>
<dbReference type="Gene3D" id="3.40.50.200">
    <property type="entry name" value="Peptidase S8/S53 domain"/>
    <property type="match status" value="1"/>
</dbReference>
<keyword evidence="3 5" id="KW-0378">Hydrolase</keyword>
<dbReference type="EMBL" id="JAFIDN010000019">
    <property type="protein sequence ID" value="MBP3193977.1"/>
    <property type="molecule type" value="Genomic_DNA"/>
</dbReference>
<dbReference type="InterPro" id="IPR036852">
    <property type="entry name" value="Peptidase_S8/S53_dom_sf"/>
</dbReference>
<dbReference type="InterPro" id="IPR023827">
    <property type="entry name" value="Peptidase_S8_Asp-AS"/>
</dbReference>
<evidence type="ECO:0000259" key="7">
    <source>
        <dbReference type="Pfam" id="PF00082"/>
    </source>
</evidence>
<dbReference type="InterPro" id="IPR050131">
    <property type="entry name" value="Peptidase_S8_subtilisin-like"/>
</dbReference>
<dbReference type="Gene3D" id="2.60.40.4070">
    <property type="match status" value="1"/>
</dbReference>
<comment type="caution">
    <text evidence="9">The sequence shown here is derived from an EMBL/GenBank/DDBJ whole genome shotgun (WGS) entry which is preliminary data.</text>
</comment>
<gene>
    <name evidence="9" type="ORF">NATSA_14965</name>
</gene>
<keyword evidence="2 5" id="KW-0645">Protease</keyword>
<dbReference type="InterPro" id="IPR000209">
    <property type="entry name" value="Peptidase_S8/S53_dom"/>
</dbReference>
<keyword evidence="4 5" id="KW-0720">Serine protease</keyword>
<keyword evidence="10" id="KW-1185">Reference proteome</keyword>
<dbReference type="PROSITE" id="PS51892">
    <property type="entry name" value="SUBTILASE"/>
    <property type="match status" value="1"/>
</dbReference>
<feature type="domain" description="Peptidase S8/S53" evidence="7">
    <location>
        <begin position="176"/>
        <end position="460"/>
    </location>
</feature>
<evidence type="ECO:0000259" key="8">
    <source>
        <dbReference type="Pfam" id="PF18962"/>
    </source>
</evidence>
<sequence length="995" mass="109902">MVGIPELTEGKIPDSEYLPGQLMVRVEPQTDFNKAATSKEYASAERLFPSSLQNMLDDYDLISARPVFGSAALYELHKEHISNGKISQKSLEMAHALQHTYSIRFGSGDDPKTLSSKLENEPGVIYAEPHYVHKTAEFVTHQTYLPNDPYIGSEGHNYFDYLNLNRAWALQTGSPDVVIAIIDSGVYYDHPDLKDNLWRNPEPGRANDFFDEFEISNDTIGWNFWESGDIFSDEAPVQNADPVGNYSTHGTRVAGIAAAVTDNGIGMAGVGFQTRFMPVKAGGTKNYPNTIAFAYHAIIYAAINGADVINCSFYGSDRSRFGEDAIAFAMESGSVVVAAIGNKGVETNDSYPALFDDVLSVGAVTDQFDDKLAHFSNFSRKLDVVATGKNILGTTFEYDEELQNWTPGFTTSNGTSFSTPMVSGLAALIKAEHPDWPPQQIANQIRGSARSIYHANPNPEFLGKLGNGVIDAYDALTKDVPVISFTDYHFTKDGEQKINTGQTGTLVVEGIHLGNDSPELHFRLESLQTGALVLNEVATKNNLGPGERFSIEFTISIEDDYQLDIVPQFRLTLSTDDLDHDRYEIEHFIEYEELLYGVLENNKLTVSIPPDGSIGFMNAKGRYVGLGLIPDIYENVLSEAGLMIGGFRDGEKVVINQVRDSTGISRHFHPVKNTYTDLHSDLRNAYKATASFASYGHPKANDISIELEAITSHTSTIDQTLLLIYHVRNNSDQLYSDLHFGVYNHWKTGNSTGHRTDFDSENHVLYTSPENGRPYVGVSVAGDLASALAIDNQSGMTLSRAEDRSDSLRFGTKWDPYDEQYDGFTDPEKFLALTAGTDRTGISAEDISTVISTGPYTLYPQSVVTVGFIYGWGNTSGELLKQISNVKEMDLWEMKDDPGKYSRTGKVADEITLHPPFPNPFDEKTTIRFDLTESGHVDLRVYNMMGERVTTLVDGTREEGPNFVNFEASSIASGLYIVVLRADGRTQSQLVTLIK</sequence>
<organism evidence="9 10">
    <name type="scientific">Natronogracilivirga saccharolytica</name>
    <dbReference type="NCBI Taxonomy" id="2812953"/>
    <lineage>
        <taxon>Bacteria</taxon>
        <taxon>Pseudomonadati</taxon>
        <taxon>Balneolota</taxon>
        <taxon>Balneolia</taxon>
        <taxon>Balneolales</taxon>
        <taxon>Cyclonatronaceae</taxon>
        <taxon>Natronogracilivirga</taxon>
    </lineage>
</organism>
<dbReference type="Pfam" id="PF18962">
    <property type="entry name" value="Por_Secre_tail"/>
    <property type="match status" value="1"/>
</dbReference>
<evidence type="ECO:0000256" key="3">
    <source>
        <dbReference type="ARBA" id="ARBA00022801"/>
    </source>
</evidence>
<comment type="similarity">
    <text evidence="1 5 6">Belongs to the peptidase S8 family.</text>
</comment>
<dbReference type="Pfam" id="PF00082">
    <property type="entry name" value="Peptidase_S8"/>
    <property type="match status" value="1"/>
</dbReference>
<evidence type="ECO:0000313" key="9">
    <source>
        <dbReference type="EMBL" id="MBP3193977.1"/>
    </source>
</evidence>
<feature type="active site" description="Charge relay system" evidence="5">
    <location>
        <position position="416"/>
    </location>
</feature>
<evidence type="ECO:0000256" key="6">
    <source>
        <dbReference type="RuleBase" id="RU003355"/>
    </source>
</evidence>
<dbReference type="PANTHER" id="PTHR43806">
    <property type="entry name" value="PEPTIDASE S8"/>
    <property type="match status" value="1"/>
</dbReference>
<dbReference type="PROSITE" id="PS00137">
    <property type="entry name" value="SUBTILASE_HIS"/>
    <property type="match status" value="1"/>
</dbReference>
<dbReference type="NCBIfam" id="TIGR04183">
    <property type="entry name" value="Por_Secre_tail"/>
    <property type="match status" value="1"/>
</dbReference>
<dbReference type="SUPFAM" id="SSF52743">
    <property type="entry name" value="Subtilisin-like"/>
    <property type="match status" value="1"/>
</dbReference>
<evidence type="ECO:0000256" key="1">
    <source>
        <dbReference type="ARBA" id="ARBA00011073"/>
    </source>
</evidence>
<dbReference type="InterPro" id="IPR023828">
    <property type="entry name" value="Peptidase_S8_Ser-AS"/>
</dbReference>
<dbReference type="GO" id="GO:0004252">
    <property type="term" value="F:serine-type endopeptidase activity"/>
    <property type="evidence" value="ECO:0007669"/>
    <property type="project" value="UniProtKB-UniRule"/>
</dbReference>
<dbReference type="Proteomes" id="UP000673975">
    <property type="component" value="Unassembled WGS sequence"/>
</dbReference>
<feature type="active site" description="Charge relay system" evidence="5">
    <location>
        <position position="183"/>
    </location>
</feature>
<dbReference type="PROSITE" id="PS00136">
    <property type="entry name" value="SUBTILASE_ASP"/>
    <property type="match status" value="1"/>
</dbReference>
<dbReference type="PROSITE" id="PS00138">
    <property type="entry name" value="SUBTILASE_SER"/>
    <property type="match status" value="1"/>
</dbReference>
<evidence type="ECO:0000256" key="2">
    <source>
        <dbReference type="ARBA" id="ARBA00022670"/>
    </source>
</evidence>
<dbReference type="GO" id="GO:0006508">
    <property type="term" value="P:proteolysis"/>
    <property type="evidence" value="ECO:0007669"/>
    <property type="project" value="UniProtKB-KW"/>
</dbReference>
<dbReference type="InterPro" id="IPR026444">
    <property type="entry name" value="Secre_tail"/>
</dbReference>
<dbReference type="AlphaFoldDB" id="A0A8J7RW10"/>
<accession>A0A8J7RW10</accession>
<reference evidence="9" key="1">
    <citation type="submission" date="2021-02" db="EMBL/GenBank/DDBJ databases">
        <title>Natronogracilivirga saccharolytica gen. nov. sp. nov. a new anaerobic, haloalkiliphilic carbohydrate-fermenting bacterium from soda lake and proposing of Cyclonatronumiaceae fam. nov. in the phylum Balneolaeota.</title>
        <authorList>
            <person name="Zhilina T.N."/>
            <person name="Sorokin D.Y."/>
            <person name="Zavarzina D.G."/>
            <person name="Toshchakov S.V."/>
            <person name="Kublanov I.V."/>
        </authorList>
    </citation>
    <scope>NUCLEOTIDE SEQUENCE</scope>
    <source>
        <strain evidence="9">Z-1702</strain>
    </source>
</reference>
<feature type="active site" description="Charge relay system" evidence="5">
    <location>
        <position position="249"/>
    </location>
</feature>
<protein>
    <submittedName>
        <fullName evidence="9">S8 family peptidase</fullName>
    </submittedName>
</protein>
<evidence type="ECO:0000256" key="5">
    <source>
        <dbReference type="PROSITE-ProRule" id="PRU01240"/>
    </source>
</evidence>
<evidence type="ECO:0000256" key="4">
    <source>
        <dbReference type="ARBA" id="ARBA00022825"/>
    </source>
</evidence>
<proteinExistence type="inferred from homology"/>
<dbReference type="InterPro" id="IPR022398">
    <property type="entry name" value="Peptidase_S8_His-AS"/>
</dbReference>
<name>A0A8J7RW10_9BACT</name>